<name>A0ABM5JY45_DIAVI</name>
<dbReference type="PROSITE" id="PS51898">
    <property type="entry name" value="TYR_RECOMBINASE"/>
    <property type="match status" value="1"/>
</dbReference>
<evidence type="ECO:0000256" key="1">
    <source>
        <dbReference type="ARBA" id="ARBA00023125"/>
    </source>
</evidence>
<dbReference type="Proteomes" id="UP001652700">
    <property type="component" value="Unplaced"/>
</dbReference>
<evidence type="ECO:0000256" key="2">
    <source>
        <dbReference type="ARBA" id="ARBA00023172"/>
    </source>
</evidence>
<feature type="domain" description="Tyr recombinase" evidence="3">
    <location>
        <begin position="34"/>
        <end position="229"/>
    </location>
</feature>
<dbReference type="EnsemblMetazoa" id="XM_050646904.1">
    <property type="protein sequence ID" value="XP_050502861.1"/>
    <property type="gene ID" value="LOC126882074"/>
</dbReference>
<protein>
    <recommendedName>
        <fullName evidence="3">Tyr recombinase domain-containing protein</fullName>
    </recommendedName>
</protein>
<dbReference type="InterPro" id="IPR011010">
    <property type="entry name" value="DNA_brk_join_enz"/>
</dbReference>
<dbReference type="PANTHER" id="PTHR30349">
    <property type="entry name" value="PHAGE INTEGRASE-RELATED"/>
    <property type="match status" value="1"/>
</dbReference>
<keyword evidence="5" id="KW-1185">Reference proteome</keyword>
<sequence length="261" mass="29283">MIKSTVFLYDGIDISKFSTLIAYLKRKNVGYRPKKASIFTREQFEKFLMEAPDEEFLVHKVAMILGISDACRREELYNITMNDIQQTDGLMIVKVPNTKTNIQRTFTVVNKPDDKVLYLEILQKYIKLRPLQAKSNHLFLRYAKGKCCAQVIGKGTIGGWPSQIVKFLNLPNPENYTGHSFRTSATLLANKGVDVLGLKRHGGWRSSTVAESYVEDSLQNKIDFAEKILCNTSNATNVCDSAGVSVRSETTAQTSGISLNN</sequence>
<keyword evidence="2" id="KW-0233">DNA recombination</keyword>
<evidence type="ECO:0000313" key="5">
    <source>
        <dbReference type="Proteomes" id="UP001652700"/>
    </source>
</evidence>
<dbReference type="Pfam" id="PF00589">
    <property type="entry name" value="Phage_integrase"/>
    <property type="match status" value="1"/>
</dbReference>
<evidence type="ECO:0000259" key="3">
    <source>
        <dbReference type="PROSITE" id="PS51898"/>
    </source>
</evidence>
<keyword evidence="1" id="KW-0238">DNA-binding</keyword>
<dbReference type="InterPro" id="IPR013762">
    <property type="entry name" value="Integrase-like_cat_sf"/>
</dbReference>
<evidence type="ECO:0000313" key="4">
    <source>
        <dbReference type="EnsemblMetazoa" id="XP_050502861.1"/>
    </source>
</evidence>
<reference evidence="4" key="1">
    <citation type="submission" date="2025-05" db="UniProtKB">
        <authorList>
            <consortium name="EnsemblMetazoa"/>
        </authorList>
    </citation>
    <scope>IDENTIFICATION</scope>
</reference>
<dbReference type="InterPro" id="IPR050090">
    <property type="entry name" value="Tyrosine_recombinase_XerCD"/>
</dbReference>
<dbReference type="SUPFAM" id="SSF56349">
    <property type="entry name" value="DNA breaking-rejoining enzymes"/>
    <property type="match status" value="1"/>
</dbReference>
<proteinExistence type="predicted"/>
<dbReference type="CDD" id="cd00397">
    <property type="entry name" value="DNA_BRE_C"/>
    <property type="match status" value="1"/>
</dbReference>
<organism evidence="4 5">
    <name type="scientific">Diabrotica virgifera virgifera</name>
    <name type="common">western corn rootworm</name>
    <dbReference type="NCBI Taxonomy" id="50390"/>
    <lineage>
        <taxon>Eukaryota</taxon>
        <taxon>Metazoa</taxon>
        <taxon>Ecdysozoa</taxon>
        <taxon>Arthropoda</taxon>
        <taxon>Hexapoda</taxon>
        <taxon>Insecta</taxon>
        <taxon>Pterygota</taxon>
        <taxon>Neoptera</taxon>
        <taxon>Endopterygota</taxon>
        <taxon>Coleoptera</taxon>
        <taxon>Polyphaga</taxon>
        <taxon>Cucujiformia</taxon>
        <taxon>Chrysomeloidea</taxon>
        <taxon>Chrysomelidae</taxon>
        <taxon>Galerucinae</taxon>
        <taxon>Diabroticina</taxon>
        <taxon>Diabroticites</taxon>
        <taxon>Diabrotica</taxon>
    </lineage>
</organism>
<dbReference type="Gene3D" id="1.10.443.10">
    <property type="entry name" value="Intergrase catalytic core"/>
    <property type="match status" value="1"/>
</dbReference>
<dbReference type="InterPro" id="IPR002104">
    <property type="entry name" value="Integrase_catalytic"/>
</dbReference>
<dbReference type="GeneID" id="126882074"/>
<accession>A0ABM5JY45</accession>
<dbReference type="RefSeq" id="XP_050502861.1">
    <property type="nucleotide sequence ID" value="XM_050646904.1"/>
</dbReference>
<dbReference type="PANTHER" id="PTHR30349:SF41">
    <property type="entry name" value="INTEGRASE_RECOMBINASE PROTEIN MJ0367-RELATED"/>
    <property type="match status" value="1"/>
</dbReference>